<dbReference type="PANTHER" id="PTHR24067">
    <property type="entry name" value="UBIQUITIN-CONJUGATING ENZYME E2"/>
    <property type="match status" value="1"/>
</dbReference>
<gene>
    <name evidence="3" type="ORF">M9Y10_021194</name>
</gene>
<sequence length="236" mass="27129">MSEEEDFGDDEEVVIDGDDDDDDGIITMDDDYAEPPKPQNATPQNTNEEKRRAEIQSLTQRFQPKNASARRLISDLQIIRNTKEKELGFRANPASNDLFNWEIQLFGFDKGTPIFSDIQKYKKQTGRDYVQIQVSFPPDYPNSPPFVRVVQPRFQFHTGRVTVGGSLCMDILTLNGWNPTYDIESLMINVTSAILDGNPRIDFRFNQPYSLEEAKQAYIRVARDHGWKPNGWLPNH</sequence>
<dbReference type="Pfam" id="PF00179">
    <property type="entry name" value="UQ_con"/>
    <property type="match status" value="1"/>
</dbReference>
<feature type="domain" description="UBC core" evidence="2">
    <location>
        <begin position="67"/>
        <end position="231"/>
    </location>
</feature>
<dbReference type="PROSITE" id="PS50127">
    <property type="entry name" value="UBC_2"/>
    <property type="match status" value="1"/>
</dbReference>
<keyword evidence="4" id="KW-1185">Reference proteome</keyword>
<feature type="region of interest" description="Disordered" evidence="1">
    <location>
        <begin position="1"/>
        <end position="50"/>
    </location>
</feature>
<evidence type="ECO:0000256" key="1">
    <source>
        <dbReference type="SAM" id="MobiDB-lite"/>
    </source>
</evidence>
<evidence type="ECO:0000313" key="3">
    <source>
        <dbReference type="EMBL" id="KAK8845018.1"/>
    </source>
</evidence>
<dbReference type="InterPro" id="IPR050113">
    <property type="entry name" value="Ub_conjugating_enzyme"/>
</dbReference>
<dbReference type="Proteomes" id="UP001470230">
    <property type="component" value="Unassembled WGS sequence"/>
</dbReference>
<dbReference type="CDD" id="cd23802">
    <property type="entry name" value="UBCc_UBE2Q"/>
    <property type="match status" value="1"/>
</dbReference>
<dbReference type="InterPro" id="IPR016135">
    <property type="entry name" value="UBQ-conjugating_enzyme/RWD"/>
</dbReference>
<reference evidence="3 4" key="1">
    <citation type="submission" date="2024-04" db="EMBL/GenBank/DDBJ databases">
        <title>Tritrichomonas musculus Genome.</title>
        <authorList>
            <person name="Alves-Ferreira E."/>
            <person name="Grigg M."/>
            <person name="Lorenzi H."/>
            <person name="Galac M."/>
        </authorList>
    </citation>
    <scope>NUCLEOTIDE SEQUENCE [LARGE SCALE GENOMIC DNA]</scope>
    <source>
        <strain evidence="3 4">EAF2021</strain>
    </source>
</reference>
<comment type="caution">
    <text evidence="3">The sequence shown here is derived from an EMBL/GenBank/DDBJ whole genome shotgun (WGS) entry which is preliminary data.</text>
</comment>
<dbReference type="SUPFAM" id="SSF54495">
    <property type="entry name" value="UBC-like"/>
    <property type="match status" value="1"/>
</dbReference>
<feature type="compositionally biased region" description="Acidic residues" evidence="1">
    <location>
        <begin position="1"/>
        <end position="33"/>
    </location>
</feature>
<dbReference type="InterPro" id="IPR000608">
    <property type="entry name" value="UBC"/>
</dbReference>
<proteinExistence type="predicted"/>
<name>A0ABR2HD87_9EUKA</name>
<accession>A0ABR2HD87</accession>
<evidence type="ECO:0000313" key="4">
    <source>
        <dbReference type="Proteomes" id="UP001470230"/>
    </source>
</evidence>
<dbReference type="EMBL" id="JAPFFF010000031">
    <property type="protein sequence ID" value="KAK8845018.1"/>
    <property type="molecule type" value="Genomic_DNA"/>
</dbReference>
<dbReference type="Gene3D" id="3.10.110.10">
    <property type="entry name" value="Ubiquitin Conjugating Enzyme"/>
    <property type="match status" value="1"/>
</dbReference>
<evidence type="ECO:0000259" key="2">
    <source>
        <dbReference type="PROSITE" id="PS50127"/>
    </source>
</evidence>
<organism evidence="3 4">
    <name type="scientific">Tritrichomonas musculus</name>
    <dbReference type="NCBI Taxonomy" id="1915356"/>
    <lineage>
        <taxon>Eukaryota</taxon>
        <taxon>Metamonada</taxon>
        <taxon>Parabasalia</taxon>
        <taxon>Tritrichomonadida</taxon>
        <taxon>Tritrichomonadidae</taxon>
        <taxon>Tritrichomonas</taxon>
    </lineage>
</organism>
<dbReference type="SMART" id="SM00212">
    <property type="entry name" value="UBCc"/>
    <property type="match status" value="1"/>
</dbReference>
<protein>
    <recommendedName>
        <fullName evidence="2">UBC core domain-containing protein</fullName>
    </recommendedName>
</protein>